<evidence type="ECO:0000256" key="8">
    <source>
        <dbReference type="SAM" id="MobiDB-lite"/>
    </source>
</evidence>
<keyword evidence="2" id="KW-1003">Cell membrane</keyword>
<keyword evidence="11" id="KW-1185">Reference proteome</keyword>
<sequence length="319" mass="35233">MKVPAIKKPNTRKRSSRKLLAFLFIFFVTLLIILFFQSSLSKVSAIEVEGNEMLTEDAIKQALPAKPGDHFFAISSSTMEKVLGQLRMVQGAQVSKRFPGVIHVVVKEYPRVAFQLTEDGKKEVLLADGSAVSIEQRNVTIDKPLLTGWAKDDPNKVKLCQVMAKISPSYFSDISEIKPDPSESYPDKIKMYTRSQFEVQTTISYLPDKLPYLDLYITNLKENSISTGVLKLLEADNHMPFDTPSKDSTKDASKDPAKDPSKDAAQPGKEGKKTPPDGKGATSDPKKDPLKDTSKDPAKDAAKTTPKDTAKPNSKETAR</sequence>
<evidence type="ECO:0000259" key="9">
    <source>
        <dbReference type="PROSITE" id="PS51779"/>
    </source>
</evidence>
<keyword evidence="6" id="KW-0472">Membrane</keyword>
<dbReference type="RefSeq" id="WP_131014144.1">
    <property type="nucleotide sequence ID" value="NZ_SIRE01000010.1"/>
</dbReference>
<dbReference type="Pfam" id="PF08478">
    <property type="entry name" value="POTRA_1"/>
    <property type="match status" value="1"/>
</dbReference>
<evidence type="ECO:0000256" key="2">
    <source>
        <dbReference type="ARBA" id="ARBA00022475"/>
    </source>
</evidence>
<keyword evidence="4" id="KW-0812">Transmembrane</keyword>
<keyword evidence="5" id="KW-1133">Transmembrane helix</keyword>
<dbReference type="Gene3D" id="3.10.20.310">
    <property type="entry name" value="membrane protein fhac"/>
    <property type="match status" value="1"/>
</dbReference>
<dbReference type="GO" id="GO:0051301">
    <property type="term" value="P:cell division"/>
    <property type="evidence" value="ECO:0007669"/>
    <property type="project" value="UniProtKB-KW"/>
</dbReference>
<keyword evidence="7" id="KW-0131">Cell cycle</keyword>
<accession>A0A4Q9DRA8</accession>
<evidence type="ECO:0000313" key="10">
    <source>
        <dbReference type="EMBL" id="TBL78161.1"/>
    </source>
</evidence>
<dbReference type="InterPro" id="IPR050487">
    <property type="entry name" value="FtsQ_DivIB"/>
</dbReference>
<organism evidence="10 11">
    <name type="scientific">Paenibacillus thalictri</name>
    <dbReference type="NCBI Taxonomy" id="2527873"/>
    <lineage>
        <taxon>Bacteria</taxon>
        <taxon>Bacillati</taxon>
        <taxon>Bacillota</taxon>
        <taxon>Bacilli</taxon>
        <taxon>Bacillales</taxon>
        <taxon>Paenibacillaceae</taxon>
        <taxon>Paenibacillus</taxon>
    </lineage>
</organism>
<dbReference type="EMBL" id="SIRE01000010">
    <property type="protein sequence ID" value="TBL78161.1"/>
    <property type="molecule type" value="Genomic_DNA"/>
</dbReference>
<dbReference type="GO" id="GO:0005886">
    <property type="term" value="C:plasma membrane"/>
    <property type="evidence" value="ECO:0007669"/>
    <property type="project" value="TreeGrafter"/>
</dbReference>
<comment type="caution">
    <text evidence="10">The sequence shown here is derived from an EMBL/GenBank/DDBJ whole genome shotgun (WGS) entry which is preliminary data.</text>
</comment>
<dbReference type="InterPro" id="IPR034746">
    <property type="entry name" value="POTRA"/>
</dbReference>
<reference evidence="10 11" key="1">
    <citation type="submission" date="2019-02" db="EMBL/GenBank/DDBJ databases">
        <title>Paenibacillus sp. nov., isolated from surface-sterilized tissue of Thalictrum simplex L.</title>
        <authorList>
            <person name="Tuo L."/>
        </authorList>
    </citation>
    <scope>NUCLEOTIDE SEQUENCE [LARGE SCALE GENOMIC DNA]</scope>
    <source>
        <strain evidence="10 11">N2SHLJ1</strain>
    </source>
</reference>
<proteinExistence type="predicted"/>
<evidence type="ECO:0000256" key="5">
    <source>
        <dbReference type="ARBA" id="ARBA00022989"/>
    </source>
</evidence>
<evidence type="ECO:0000313" key="11">
    <source>
        <dbReference type="Proteomes" id="UP000293142"/>
    </source>
</evidence>
<protein>
    <submittedName>
        <fullName evidence="10">FtsQ-type POTRA domain-containing protein</fullName>
    </submittedName>
</protein>
<dbReference type="InterPro" id="IPR013685">
    <property type="entry name" value="POTRA_FtsQ_type"/>
</dbReference>
<dbReference type="PANTHER" id="PTHR37820:SF1">
    <property type="entry name" value="CELL DIVISION PROTEIN FTSQ"/>
    <property type="match status" value="1"/>
</dbReference>
<feature type="compositionally biased region" description="Basic and acidic residues" evidence="8">
    <location>
        <begin position="241"/>
        <end position="262"/>
    </location>
</feature>
<keyword evidence="3" id="KW-0132">Cell division</keyword>
<evidence type="ECO:0000256" key="4">
    <source>
        <dbReference type="ARBA" id="ARBA00022692"/>
    </source>
</evidence>
<dbReference type="Proteomes" id="UP000293142">
    <property type="component" value="Unassembled WGS sequence"/>
</dbReference>
<gene>
    <name evidence="10" type="ORF">EYB31_14850</name>
</gene>
<dbReference type="OrthoDB" id="2677691at2"/>
<name>A0A4Q9DRA8_9BACL</name>
<feature type="region of interest" description="Disordered" evidence="8">
    <location>
        <begin position="241"/>
        <end position="319"/>
    </location>
</feature>
<evidence type="ECO:0000256" key="6">
    <source>
        <dbReference type="ARBA" id="ARBA00023136"/>
    </source>
</evidence>
<feature type="domain" description="POTRA" evidence="9">
    <location>
        <begin position="41"/>
        <end position="109"/>
    </location>
</feature>
<dbReference type="AlphaFoldDB" id="A0A4Q9DRA8"/>
<feature type="compositionally biased region" description="Basic and acidic residues" evidence="8">
    <location>
        <begin position="284"/>
        <end position="319"/>
    </location>
</feature>
<evidence type="ECO:0000256" key="1">
    <source>
        <dbReference type="ARBA" id="ARBA00004370"/>
    </source>
</evidence>
<evidence type="ECO:0000256" key="7">
    <source>
        <dbReference type="ARBA" id="ARBA00023306"/>
    </source>
</evidence>
<dbReference type="PANTHER" id="PTHR37820">
    <property type="entry name" value="CELL DIVISION PROTEIN DIVIB"/>
    <property type="match status" value="1"/>
</dbReference>
<dbReference type="PROSITE" id="PS51779">
    <property type="entry name" value="POTRA"/>
    <property type="match status" value="1"/>
</dbReference>
<evidence type="ECO:0000256" key="3">
    <source>
        <dbReference type="ARBA" id="ARBA00022618"/>
    </source>
</evidence>
<comment type="subcellular location">
    <subcellularLocation>
        <location evidence="1">Membrane</location>
    </subcellularLocation>
</comment>
<dbReference type="Gene3D" id="3.40.50.10960">
    <property type="match status" value="1"/>
</dbReference>